<feature type="region of interest" description="Disordered" evidence="1">
    <location>
        <begin position="144"/>
        <end position="175"/>
    </location>
</feature>
<gene>
    <name evidence="2" type="ORF">H5410_021556</name>
</gene>
<proteinExistence type="predicted"/>
<dbReference type="AlphaFoldDB" id="A0A9J5ZBC2"/>
<keyword evidence="3" id="KW-1185">Reference proteome</keyword>
<accession>A0A9J5ZBC2</accession>
<sequence length="353" mass="40436">MLQGITLPLEYGKYGHEIACGLHIVSHDTNALLDIVIVRVHKKVVQHLLVKCPTKAGKHKYCAFSRDEIYGYGTKFARDRLRDRSFGRSRGNFIHVRDRGWGWGQGRYSGCDFQSYGGVADYPFRHKRTAPAWESANARSDYDGAAFGTNRKRKPLNDDLPSSRHPPACRQSPSGREDVAMIGTQMLRRAPRNIITRRCTGEDGFAYVGVRHSEKFNRDFPADISSPVYSQQQSMHHGPDSNFAQGDTEFTVMQRRGFPCMWSKFPVRSHTWSFPPRRLTEGLNGHQDLSQHMSPAMYRRSPPDQVFTRTNRPRVEISDHHERADGVGYFDGLIHTSRFPEYRSGERSKYGER</sequence>
<dbReference type="EMBL" id="JACXVP010000004">
    <property type="protein sequence ID" value="KAG5610275.1"/>
    <property type="molecule type" value="Genomic_DNA"/>
</dbReference>
<dbReference type="Proteomes" id="UP000824120">
    <property type="component" value="Chromosome 4"/>
</dbReference>
<dbReference type="OrthoDB" id="758862at2759"/>
<name>A0A9J5ZBC2_SOLCO</name>
<evidence type="ECO:0000313" key="3">
    <source>
        <dbReference type="Proteomes" id="UP000824120"/>
    </source>
</evidence>
<organism evidence="2 3">
    <name type="scientific">Solanum commersonii</name>
    <name type="common">Commerson's wild potato</name>
    <name type="synonym">Commerson's nightshade</name>
    <dbReference type="NCBI Taxonomy" id="4109"/>
    <lineage>
        <taxon>Eukaryota</taxon>
        <taxon>Viridiplantae</taxon>
        <taxon>Streptophyta</taxon>
        <taxon>Embryophyta</taxon>
        <taxon>Tracheophyta</taxon>
        <taxon>Spermatophyta</taxon>
        <taxon>Magnoliopsida</taxon>
        <taxon>eudicotyledons</taxon>
        <taxon>Gunneridae</taxon>
        <taxon>Pentapetalae</taxon>
        <taxon>asterids</taxon>
        <taxon>lamiids</taxon>
        <taxon>Solanales</taxon>
        <taxon>Solanaceae</taxon>
        <taxon>Solanoideae</taxon>
        <taxon>Solaneae</taxon>
        <taxon>Solanum</taxon>
    </lineage>
</organism>
<evidence type="ECO:0000313" key="2">
    <source>
        <dbReference type="EMBL" id="KAG5610275.1"/>
    </source>
</evidence>
<comment type="caution">
    <text evidence="2">The sequence shown here is derived from an EMBL/GenBank/DDBJ whole genome shotgun (WGS) entry which is preliminary data.</text>
</comment>
<reference evidence="2 3" key="1">
    <citation type="submission" date="2020-09" db="EMBL/GenBank/DDBJ databases">
        <title>De no assembly of potato wild relative species, Solanum commersonii.</title>
        <authorList>
            <person name="Cho K."/>
        </authorList>
    </citation>
    <scope>NUCLEOTIDE SEQUENCE [LARGE SCALE GENOMIC DNA]</scope>
    <source>
        <strain evidence="2">LZ3.2</strain>
        <tissue evidence="2">Leaf</tissue>
    </source>
</reference>
<protein>
    <submittedName>
        <fullName evidence="2">Uncharacterized protein</fullName>
    </submittedName>
</protein>
<dbReference type="PANTHER" id="PTHR34536:SF12">
    <property type="entry name" value="BTZ DOMAIN-CONTAINING PROTEIN"/>
    <property type="match status" value="1"/>
</dbReference>
<evidence type="ECO:0000256" key="1">
    <source>
        <dbReference type="SAM" id="MobiDB-lite"/>
    </source>
</evidence>
<dbReference type="PANTHER" id="PTHR34536">
    <property type="entry name" value="DENTIN SIALOPHOSPHOPROTEIN-LIKE PROTEIN"/>
    <property type="match status" value="1"/>
</dbReference>